<reference evidence="5" key="1">
    <citation type="submission" date="2018-12" db="EMBL/GenBank/DDBJ databases">
        <authorList>
            <person name="Will S."/>
            <person name="Neumann-Schaal M."/>
            <person name="Henke P."/>
        </authorList>
    </citation>
    <scope>NUCLEOTIDE SEQUENCE</scope>
    <source>
        <strain evidence="5">PCC 7102</strain>
    </source>
</reference>
<dbReference type="GO" id="GO:0005737">
    <property type="term" value="C:cytoplasm"/>
    <property type="evidence" value="ECO:0007669"/>
    <property type="project" value="UniProtKB-SubCell"/>
</dbReference>
<keyword evidence="3" id="KW-0808">Transferase</keyword>
<dbReference type="EMBL" id="RSCL01000023">
    <property type="protein sequence ID" value="RUT00609.1"/>
    <property type="molecule type" value="Genomic_DNA"/>
</dbReference>
<dbReference type="GO" id="GO:0005524">
    <property type="term" value="F:ATP binding"/>
    <property type="evidence" value="ECO:0007669"/>
    <property type="project" value="UniProtKB-UniRule"/>
</dbReference>
<dbReference type="InterPro" id="IPR001977">
    <property type="entry name" value="Depp_CoAkinase"/>
</dbReference>
<dbReference type="PROSITE" id="PS51219">
    <property type="entry name" value="DPCK"/>
    <property type="match status" value="1"/>
</dbReference>
<sequence>MKRIIGLTGGIATGKSTVANYLEKTYKFPILDADMYAREAVAANSFILNKIAQRYGQDILLNNELNRAKLGEIIFNNGSERLWVESLIHPYVKERFNQEIIVCSSNILVLVIPLLFEVGMTDLTTEIWVVSCLESQQLERLIQRNNLTLEQAQARIKSQMPLAEKIARADVVLDNSHSLDTLLKQVDIVIKTGEYKTYA</sequence>
<evidence type="ECO:0000256" key="2">
    <source>
        <dbReference type="ARBA" id="ARBA00022840"/>
    </source>
</evidence>
<keyword evidence="6" id="KW-1185">Reference proteome</keyword>
<comment type="function">
    <text evidence="3">Catalyzes the phosphorylation of the 3'-hydroxyl group of dephosphocoenzyme A to form coenzyme A.</text>
</comment>
<dbReference type="InterPro" id="IPR027417">
    <property type="entry name" value="P-loop_NTPase"/>
</dbReference>
<evidence type="ECO:0000313" key="6">
    <source>
        <dbReference type="Proteomes" id="UP000271624"/>
    </source>
</evidence>
<dbReference type="PANTHER" id="PTHR10695">
    <property type="entry name" value="DEPHOSPHO-COA KINASE-RELATED"/>
    <property type="match status" value="1"/>
</dbReference>
<organism evidence="5 6">
    <name type="scientific">Dulcicalothrix desertica PCC 7102</name>
    <dbReference type="NCBI Taxonomy" id="232991"/>
    <lineage>
        <taxon>Bacteria</taxon>
        <taxon>Bacillati</taxon>
        <taxon>Cyanobacteriota</taxon>
        <taxon>Cyanophyceae</taxon>
        <taxon>Nostocales</taxon>
        <taxon>Calotrichaceae</taxon>
        <taxon>Dulcicalothrix</taxon>
    </lineage>
</organism>
<reference evidence="5" key="2">
    <citation type="journal article" date="2019" name="Genome Biol. Evol.">
        <title>Day and night: Metabolic profiles and evolutionary relationships of six axenic non-marine cyanobacteria.</title>
        <authorList>
            <person name="Will S.E."/>
            <person name="Henke P."/>
            <person name="Boedeker C."/>
            <person name="Huang S."/>
            <person name="Brinkmann H."/>
            <person name="Rohde M."/>
            <person name="Jarek M."/>
            <person name="Friedl T."/>
            <person name="Seufert S."/>
            <person name="Schumacher M."/>
            <person name="Overmann J."/>
            <person name="Neumann-Schaal M."/>
            <person name="Petersen J."/>
        </authorList>
    </citation>
    <scope>NUCLEOTIDE SEQUENCE [LARGE SCALE GENOMIC DNA]</scope>
    <source>
        <strain evidence="5">PCC 7102</strain>
    </source>
</reference>
<dbReference type="CDD" id="cd02022">
    <property type="entry name" value="DPCK"/>
    <property type="match status" value="1"/>
</dbReference>
<dbReference type="PANTHER" id="PTHR10695:SF46">
    <property type="entry name" value="BIFUNCTIONAL COENZYME A SYNTHASE-RELATED"/>
    <property type="match status" value="1"/>
</dbReference>
<name>A0A433V3F5_9CYAN</name>
<dbReference type="UniPathway" id="UPA00241">
    <property type="reaction ID" value="UER00356"/>
</dbReference>
<comment type="pathway">
    <text evidence="3">Cofactor biosynthesis; coenzyme A biosynthesis; CoA from (R)-pantothenate: step 5/5.</text>
</comment>
<keyword evidence="3" id="KW-0963">Cytoplasm</keyword>
<evidence type="ECO:0000256" key="4">
    <source>
        <dbReference type="NCBIfam" id="TIGR00152"/>
    </source>
</evidence>
<dbReference type="AlphaFoldDB" id="A0A433V3F5"/>
<comment type="catalytic activity">
    <reaction evidence="3">
        <text>3'-dephospho-CoA + ATP = ADP + CoA + H(+)</text>
        <dbReference type="Rhea" id="RHEA:18245"/>
        <dbReference type="ChEBI" id="CHEBI:15378"/>
        <dbReference type="ChEBI" id="CHEBI:30616"/>
        <dbReference type="ChEBI" id="CHEBI:57287"/>
        <dbReference type="ChEBI" id="CHEBI:57328"/>
        <dbReference type="ChEBI" id="CHEBI:456216"/>
        <dbReference type="EC" id="2.7.1.24"/>
    </reaction>
</comment>
<proteinExistence type="inferred from homology"/>
<accession>A0A433V3F5</accession>
<keyword evidence="1 3" id="KW-0547">Nucleotide-binding</keyword>
<gene>
    <name evidence="3 5" type="primary">coaE</name>
    <name evidence="5" type="ORF">DSM106972_073800</name>
</gene>
<dbReference type="OrthoDB" id="9812943at2"/>
<dbReference type="Proteomes" id="UP000271624">
    <property type="component" value="Unassembled WGS sequence"/>
</dbReference>
<dbReference type="GO" id="GO:0015937">
    <property type="term" value="P:coenzyme A biosynthetic process"/>
    <property type="evidence" value="ECO:0007669"/>
    <property type="project" value="UniProtKB-UniRule"/>
</dbReference>
<dbReference type="HAMAP" id="MF_00376">
    <property type="entry name" value="Dephospho_CoA_kinase"/>
    <property type="match status" value="1"/>
</dbReference>
<protein>
    <recommendedName>
        <fullName evidence="3 4">Dephospho-CoA kinase</fullName>
        <ecNumber evidence="3 4">2.7.1.24</ecNumber>
    </recommendedName>
    <alternativeName>
        <fullName evidence="3">Dephosphocoenzyme A kinase</fullName>
    </alternativeName>
</protein>
<dbReference type="RefSeq" id="WP_127085478.1">
    <property type="nucleotide sequence ID" value="NZ_RSCL01000023.1"/>
</dbReference>
<evidence type="ECO:0000256" key="1">
    <source>
        <dbReference type="ARBA" id="ARBA00022741"/>
    </source>
</evidence>
<dbReference type="Gene3D" id="3.40.50.300">
    <property type="entry name" value="P-loop containing nucleotide triphosphate hydrolases"/>
    <property type="match status" value="1"/>
</dbReference>
<keyword evidence="2 3" id="KW-0067">ATP-binding</keyword>
<keyword evidence="3 5" id="KW-0418">Kinase</keyword>
<comment type="caution">
    <text evidence="5">The sequence shown here is derived from an EMBL/GenBank/DDBJ whole genome shotgun (WGS) entry which is preliminary data.</text>
</comment>
<dbReference type="EC" id="2.7.1.24" evidence="3 4"/>
<dbReference type="NCBIfam" id="TIGR00152">
    <property type="entry name" value="dephospho-CoA kinase"/>
    <property type="match status" value="1"/>
</dbReference>
<evidence type="ECO:0000256" key="3">
    <source>
        <dbReference type="HAMAP-Rule" id="MF_00376"/>
    </source>
</evidence>
<dbReference type="Pfam" id="PF01121">
    <property type="entry name" value="CoaE"/>
    <property type="match status" value="1"/>
</dbReference>
<evidence type="ECO:0000313" key="5">
    <source>
        <dbReference type="EMBL" id="RUT00609.1"/>
    </source>
</evidence>
<dbReference type="GO" id="GO:0004140">
    <property type="term" value="F:dephospho-CoA kinase activity"/>
    <property type="evidence" value="ECO:0007669"/>
    <property type="project" value="UniProtKB-UniRule"/>
</dbReference>
<feature type="binding site" evidence="3">
    <location>
        <begin position="12"/>
        <end position="17"/>
    </location>
    <ligand>
        <name>ATP</name>
        <dbReference type="ChEBI" id="CHEBI:30616"/>
    </ligand>
</feature>
<comment type="subcellular location">
    <subcellularLocation>
        <location evidence="3">Cytoplasm</location>
    </subcellularLocation>
</comment>
<comment type="similarity">
    <text evidence="3">Belongs to the CoaE family.</text>
</comment>
<keyword evidence="3" id="KW-0173">Coenzyme A biosynthesis</keyword>
<dbReference type="SUPFAM" id="SSF52540">
    <property type="entry name" value="P-loop containing nucleoside triphosphate hydrolases"/>
    <property type="match status" value="1"/>
</dbReference>